<evidence type="ECO:0000313" key="3">
    <source>
        <dbReference type="EMBL" id="GAA2127621.1"/>
    </source>
</evidence>
<dbReference type="InterPro" id="IPR008912">
    <property type="entry name" value="Uncharacterised_CoxE"/>
</dbReference>
<dbReference type="PANTHER" id="PTHR39338:SF6">
    <property type="entry name" value="BLL5662 PROTEIN"/>
    <property type="match status" value="1"/>
</dbReference>
<dbReference type="RefSeq" id="WP_344304316.1">
    <property type="nucleotide sequence ID" value="NZ_BAAAQQ010000012.1"/>
</dbReference>
<proteinExistence type="predicted"/>
<organism evidence="3 4">
    <name type="scientific">Nocardioides bigeumensis</name>
    <dbReference type="NCBI Taxonomy" id="433657"/>
    <lineage>
        <taxon>Bacteria</taxon>
        <taxon>Bacillati</taxon>
        <taxon>Actinomycetota</taxon>
        <taxon>Actinomycetes</taxon>
        <taxon>Propionibacteriales</taxon>
        <taxon>Nocardioidaceae</taxon>
        <taxon>Nocardioides</taxon>
    </lineage>
</organism>
<dbReference type="SUPFAM" id="SSF53300">
    <property type="entry name" value="vWA-like"/>
    <property type="match status" value="1"/>
</dbReference>
<dbReference type="CDD" id="cd00198">
    <property type="entry name" value="vWFA"/>
    <property type="match status" value="1"/>
</dbReference>
<feature type="region of interest" description="Disordered" evidence="1">
    <location>
        <begin position="79"/>
        <end position="112"/>
    </location>
</feature>
<accession>A0ABP5K5P3</accession>
<dbReference type="SMART" id="SM00327">
    <property type="entry name" value="VWA"/>
    <property type="match status" value="1"/>
</dbReference>
<protein>
    <submittedName>
        <fullName evidence="3">VWA domain-containing protein</fullName>
    </submittedName>
</protein>
<keyword evidence="4" id="KW-1185">Reference proteome</keyword>
<dbReference type="InterPro" id="IPR011195">
    <property type="entry name" value="UCP010256"/>
</dbReference>
<name>A0ABP5K5P3_9ACTN</name>
<feature type="domain" description="VWFA" evidence="2">
    <location>
        <begin position="197"/>
        <end position="369"/>
    </location>
</feature>
<dbReference type="Pfam" id="PF05762">
    <property type="entry name" value="VWA_CoxE"/>
    <property type="match status" value="1"/>
</dbReference>
<dbReference type="EMBL" id="BAAAQQ010000012">
    <property type="protein sequence ID" value="GAA2127621.1"/>
    <property type="molecule type" value="Genomic_DNA"/>
</dbReference>
<comment type="caution">
    <text evidence="3">The sequence shown here is derived from an EMBL/GenBank/DDBJ whole genome shotgun (WGS) entry which is preliminary data.</text>
</comment>
<reference evidence="4" key="1">
    <citation type="journal article" date="2019" name="Int. J. Syst. Evol. Microbiol.">
        <title>The Global Catalogue of Microorganisms (GCM) 10K type strain sequencing project: providing services to taxonomists for standard genome sequencing and annotation.</title>
        <authorList>
            <consortium name="The Broad Institute Genomics Platform"/>
            <consortium name="The Broad Institute Genome Sequencing Center for Infectious Disease"/>
            <person name="Wu L."/>
            <person name="Ma J."/>
        </authorList>
    </citation>
    <scope>NUCLEOTIDE SEQUENCE [LARGE SCALE GENOMIC DNA]</scope>
    <source>
        <strain evidence="4">JCM 16021</strain>
    </source>
</reference>
<dbReference type="InterPro" id="IPR036465">
    <property type="entry name" value="vWFA_dom_sf"/>
</dbReference>
<dbReference type="PIRSF" id="PIRSF010256">
    <property type="entry name" value="CoxE_vWa"/>
    <property type="match status" value="1"/>
</dbReference>
<dbReference type="PANTHER" id="PTHR39338">
    <property type="entry name" value="BLL5662 PROTEIN-RELATED"/>
    <property type="match status" value="1"/>
</dbReference>
<sequence>MTATLRQPDEILVGFARALAASGVPVTLDRTQGYLEAASIVGVDDRRATYWAGRATLCAGPDDRARYDQVFDAYFNARDGLPRSRPASEPTPVSSMSLEDDDAAEGDADSDDQDHVRALASETEVLRHRDVAAMTPAEKQRLAALFASLSLRPPTRRTARHQRWHRGEIDATRTLRASLRRLGEPAEIARRRRGRRPRRVVLLVDVSGSMTAYADALLRLAHRFTVSTGSTSGRARVETFTVGTRLTHLTRALRLRDADRAIVAAGETVPDWSGGTRLGETLRVFLDRWGQRGMARGAVVVIFSDGWERGDPTLLAEQMQRLHRIAHRVVWVNPHRGKVGYEPVQQGVVAALPWCQDFVAGHSLATFHEVAEVIARA</sequence>
<evidence type="ECO:0000259" key="2">
    <source>
        <dbReference type="SMART" id="SM00327"/>
    </source>
</evidence>
<dbReference type="Proteomes" id="UP001500575">
    <property type="component" value="Unassembled WGS sequence"/>
</dbReference>
<dbReference type="Gene3D" id="3.40.50.410">
    <property type="entry name" value="von Willebrand factor, type A domain"/>
    <property type="match status" value="1"/>
</dbReference>
<evidence type="ECO:0000256" key="1">
    <source>
        <dbReference type="SAM" id="MobiDB-lite"/>
    </source>
</evidence>
<evidence type="ECO:0000313" key="4">
    <source>
        <dbReference type="Proteomes" id="UP001500575"/>
    </source>
</evidence>
<feature type="compositionally biased region" description="Acidic residues" evidence="1">
    <location>
        <begin position="98"/>
        <end position="112"/>
    </location>
</feature>
<dbReference type="InterPro" id="IPR002035">
    <property type="entry name" value="VWF_A"/>
</dbReference>
<gene>
    <name evidence="3" type="ORF">GCM10009843_27290</name>
</gene>